<dbReference type="InterPro" id="IPR000157">
    <property type="entry name" value="TIR_dom"/>
</dbReference>
<keyword evidence="1" id="KW-1133">Transmembrane helix</keyword>
<keyword evidence="4" id="KW-1185">Reference proteome</keyword>
<organism evidence="3 4">
    <name type="scientific">Microlunatus panaciterrae</name>
    <dbReference type="NCBI Taxonomy" id="400768"/>
    <lineage>
        <taxon>Bacteria</taxon>
        <taxon>Bacillati</taxon>
        <taxon>Actinomycetota</taxon>
        <taxon>Actinomycetes</taxon>
        <taxon>Propionibacteriales</taxon>
        <taxon>Propionibacteriaceae</taxon>
        <taxon>Microlunatus</taxon>
    </lineage>
</organism>
<evidence type="ECO:0000259" key="2">
    <source>
        <dbReference type="Pfam" id="PF13676"/>
    </source>
</evidence>
<dbReference type="InterPro" id="IPR035897">
    <property type="entry name" value="Toll_tir_struct_dom_sf"/>
</dbReference>
<gene>
    <name evidence="3" type="ORF">JOE57_001619</name>
</gene>
<evidence type="ECO:0000313" key="3">
    <source>
        <dbReference type="EMBL" id="MBM7798698.1"/>
    </source>
</evidence>
<comment type="caution">
    <text evidence="3">The sequence shown here is derived from an EMBL/GenBank/DDBJ whole genome shotgun (WGS) entry which is preliminary data.</text>
</comment>
<reference evidence="3 4" key="1">
    <citation type="submission" date="2021-01" db="EMBL/GenBank/DDBJ databases">
        <title>Sequencing the genomes of 1000 actinobacteria strains.</title>
        <authorList>
            <person name="Klenk H.-P."/>
        </authorList>
    </citation>
    <scope>NUCLEOTIDE SEQUENCE [LARGE SCALE GENOMIC DNA]</scope>
    <source>
        <strain evidence="3 4">DSM 18662</strain>
    </source>
</reference>
<keyword evidence="1" id="KW-0472">Membrane</keyword>
<dbReference type="RefSeq" id="WP_204917213.1">
    <property type="nucleotide sequence ID" value="NZ_BAAAQP010000002.1"/>
</dbReference>
<evidence type="ECO:0000313" key="4">
    <source>
        <dbReference type="Proteomes" id="UP000704762"/>
    </source>
</evidence>
<keyword evidence="1" id="KW-0812">Transmembrane</keyword>
<sequence length="357" mass="38497">MVRAFENVGGLENPGGLVVVGSPSVFLSYRRAESQHLAGRLADLIQDQFPGTTVFLDVESIAPATDFAAEIEHAVAGSAVMIAVIGPTWATTTDQTGVRRIMDPGDFVAQELRAASARGIPVLPLLDVGARMPTRSELPGDLQGFSTRQAIRLHRDVPFAHDMAPLLTLLHQRLAQPGPAGAVPPPRPRSQPARPRWVAALTVGLAVLLVLAGLGYGAYRLATPLLQTYSLSGRWRADTTLSGTSIDLYRVDRLRNVISLQLLLRNRGSDAFTFAFPYGTATVVDDANHSYDPDPFQTDWQTSVPAGAKRNVTLRLDGTLEGDPRSLTLHLTYQSRFEDPGTLRSAEVVGIPVPQPS</sequence>
<feature type="domain" description="TIR" evidence="2">
    <location>
        <begin position="25"/>
        <end position="155"/>
    </location>
</feature>
<dbReference type="EMBL" id="JAFBCF010000001">
    <property type="protein sequence ID" value="MBM7798698.1"/>
    <property type="molecule type" value="Genomic_DNA"/>
</dbReference>
<accession>A0ABS2RJ15</accession>
<dbReference type="Gene3D" id="3.40.50.10140">
    <property type="entry name" value="Toll/interleukin-1 receptor homology (TIR) domain"/>
    <property type="match status" value="1"/>
</dbReference>
<dbReference type="Pfam" id="PF13676">
    <property type="entry name" value="TIR_2"/>
    <property type="match status" value="1"/>
</dbReference>
<feature type="transmembrane region" description="Helical" evidence="1">
    <location>
        <begin position="197"/>
        <end position="219"/>
    </location>
</feature>
<name>A0ABS2RJ15_9ACTN</name>
<proteinExistence type="predicted"/>
<evidence type="ECO:0000256" key="1">
    <source>
        <dbReference type="SAM" id="Phobius"/>
    </source>
</evidence>
<dbReference type="Proteomes" id="UP000704762">
    <property type="component" value="Unassembled WGS sequence"/>
</dbReference>
<dbReference type="SUPFAM" id="SSF52200">
    <property type="entry name" value="Toll/Interleukin receptor TIR domain"/>
    <property type="match status" value="1"/>
</dbReference>
<protein>
    <recommendedName>
        <fullName evidence="2">TIR domain-containing protein</fullName>
    </recommendedName>
</protein>